<reference evidence="3" key="1">
    <citation type="submission" date="2016-04" db="EMBL/GenBank/DDBJ databases">
        <authorList>
            <person name="Evans L.H."/>
            <person name="Alamgir A."/>
            <person name="Owens N."/>
            <person name="Weber N.D."/>
            <person name="Virtaneva K."/>
            <person name="Barbian K."/>
            <person name="Babar A."/>
            <person name="Rosenke K."/>
        </authorList>
    </citation>
    <scope>NUCLEOTIDE SEQUENCE</scope>
    <source>
        <strain evidence="3">86</strain>
    </source>
</reference>
<dbReference type="NCBIfam" id="NF037995">
    <property type="entry name" value="TRAP_S1"/>
    <property type="match status" value="1"/>
</dbReference>
<dbReference type="PANTHER" id="PTHR33376">
    <property type="match status" value="1"/>
</dbReference>
<gene>
    <name evidence="3" type="ORF">KL86APRO_30322</name>
</gene>
<organism evidence="3">
    <name type="scientific">uncultured Alphaproteobacteria bacterium</name>
    <dbReference type="NCBI Taxonomy" id="91750"/>
    <lineage>
        <taxon>Bacteria</taxon>
        <taxon>Pseudomonadati</taxon>
        <taxon>Pseudomonadota</taxon>
        <taxon>Alphaproteobacteria</taxon>
        <taxon>environmental samples</taxon>
    </lineage>
</organism>
<dbReference type="GO" id="GO:0030246">
    <property type="term" value="F:carbohydrate binding"/>
    <property type="evidence" value="ECO:0007669"/>
    <property type="project" value="TreeGrafter"/>
</dbReference>
<evidence type="ECO:0000313" key="3">
    <source>
        <dbReference type="EMBL" id="SBW12831.1"/>
    </source>
</evidence>
<dbReference type="InterPro" id="IPR004682">
    <property type="entry name" value="TRAP_DctP"/>
</dbReference>
<dbReference type="EMBL" id="FLUO01000003">
    <property type="protein sequence ID" value="SBW12831.1"/>
    <property type="molecule type" value="Genomic_DNA"/>
</dbReference>
<name>A0A212KMC6_9PROT</name>
<feature type="signal peptide" evidence="2">
    <location>
        <begin position="1"/>
        <end position="24"/>
    </location>
</feature>
<proteinExistence type="predicted"/>
<dbReference type="GO" id="GO:0030288">
    <property type="term" value="C:outer membrane-bounded periplasmic space"/>
    <property type="evidence" value="ECO:0007669"/>
    <property type="project" value="InterPro"/>
</dbReference>
<dbReference type="NCBIfam" id="TIGR00787">
    <property type="entry name" value="dctP"/>
    <property type="match status" value="1"/>
</dbReference>
<protein>
    <submittedName>
        <fullName evidence="3">C4-dicarboxylate transport system C4-dicarboxylate-binding protein</fullName>
    </submittedName>
</protein>
<feature type="chain" id="PRO_5012374672" evidence="2">
    <location>
        <begin position="25"/>
        <end position="329"/>
    </location>
</feature>
<dbReference type="InterPro" id="IPR018389">
    <property type="entry name" value="DctP_fam"/>
</dbReference>
<dbReference type="PIRSF" id="PIRSF006470">
    <property type="entry name" value="DctB"/>
    <property type="match status" value="1"/>
</dbReference>
<dbReference type="Gene3D" id="3.40.190.170">
    <property type="entry name" value="Bacterial extracellular solute-binding protein, family 7"/>
    <property type="match status" value="1"/>
</dbReference>
<dbReference type="PANTHER" id="PTHR33376:SF2">
    <property type="entry name" value="DICARBOXYLATE-BINDING PERIPLASMIC PROTEIN"/>
    <property type="match status" value="1"/>
</dbReference>
<dbReference type="AlphaFoldDB" id="A0A212KMC6"/>
<evidence type="ECO:0000256" key="1">
    <source>
        <dbReference type="ARBA" id="ARBA00022729"/>
    </source>
</evidence>
<sequence length="329" mass="35759">MNKPVAFALAGAMMLGLGAPAALAADKPVVLEVAFNQPETHPQFQAMKKMGEALKARTNGRYSIEVFPNELLGAQKETVEMVQTGTIAMSITAGSLLESWNPDFSVFNLPYMFTSVEQQKKVVNDPAIVGKLYNSIADKGVKVLAAFHGGVRNVYLKKGPVKTPADLAGLKVRVMQSDTNIKMLNLMGGSGISMGQGEVYTAIQTGVLDGGENNEIVFSSLKQVEVAPYYSYTRHLMMPDYLVINTAIYNKMPEDVKTVFNEELKKAVDLEFKLFDDAVTKAKADAEKAGGKFSEADVLAFQKAVAPLTEEKLTSPVTKEIYAKIKAMK</sequence>
<evidence type="ECO:0000256" key="2">
    <source>
        <dbReference type="SAM" id="SignalP"/>
    </source>
</evidence>
<dbReference type="CDD" id="cd13671">
    <property type="entry name" value="PBP2_TRAP_SBP_like_3"/>
    <property type="match status" value="1"/>
</dbReference>
<dbReference type="Pfam" id="PF03480">
    <property type="entry name" value="DctP"/>
    <property type="match status" value="1"/>
</dbReference>
<dbReference type="InterPro" id="IPR038404">
    <property type="entry name" value="TRAP_DctP_sf"/>
</dbReference>
<dbReference type="GO" id="GO:0055085">
    <property type="term" value="P:transmembrane transport"/>
    <property type="evidence" value="ECO:0007669"/>
    <property type="project" value="InterPro"/>
</dbReference>
<keyword evidence="1 2" id="KW-0732">Signal</keyword>
<accession>A0A212KMC6</accession>